<dbReference type="Pfam" id="PF12796">
    <property type="entry name" value="Ank_2"/>
    <property type="match status" value="1"/>
</dbReference>
<dbReference type="STRING" id="436017.A4RVN7"/>
<dbReference type="RefSeq" id="XP_001417175.1">
    <property type="nucleotide sequence ID" value="XM_001417138.1"/>
</dbReference>
<feature type="repeat" description="ANK" evidence="3">
    <location>
        <begin position="96"/>
        <end position="128"/>
    </location>
</feature>
<dbReference type="PROSITE" id="PS50297">
    <property type="entry name" value="ANK_REP_REGION"/>
    <property type="match status" value="2"/>
</dbReference>
<dbReference type="GeneID" id="5001609"/>
<feature type="repeat" description="ANK" evidence="3">
    <location>
        <begin position="62"/>
        <end position="94"/>
    </location>
</feature>
<name>A4RVN7_OSTLU</name>
<dbReference type="PANTHER" id="PTHR24173">
    <property type="entry name" value="ANKYRIN REPEAT CONTAINING"/>
    <property type="match status" value="1"/>
</dbReference>
<dbReference type="KEGG" id="olu:OSTLU_31041"/>
<evidence type="ECO:0000313" key="5">
    <source>
        <dbReference type="Proteomes" id="UP000001568"/>
    </source>
</evidence>
<organism evidence="4 5">
    <name type="scientific">Ostreococcus lucimarinus (strain CCE9901)</name>
    <dbReference type="NCBI Taxonomy" id="436017"/>
    <lineage>
        <taxon>Eukaryota</taxon>
        <taxon>Viridiplantae</taxon>
        <taxon>Chlorophyta</taxon>
        <taxon>Mamiellophyceae</taxon>
        <taxon>Mamiellales</taxon>
        <taxon>Bathycoccaceae</taxon>
        <taxon>Ostreococcus</taxon>
    </lineage>
</organism>
<protein>
    <submittedName>
        <fullName evidence="4">Uncharacterized protein</fullName>
    </submittedName>
</protein>
<dbReference type="HOGENOM" id="CLU_1095551_0_0_1"/>
<accession>A4RVN7</accession>
<dbReference type="OrthoDB" id="498796at2759"/>
<gene>
    <name evidence="4" type="ORF">OSTLU_31041</name>
</gene>
<dbReference type="InterPro" id="IPR002110">
    <property type="entry name" value="Ankyrin_rpt"/>
</dbReference>
<dbReference type="AlphaFoldDB" id="A4RVN7"/>
<proteinExistence type="predicted"/>
<dbReference type="SUPFAM" id="SSF48403">
    <property type="entry name" value="Ankyrin repeat"/>
    <property type="match status" value="1"/>
</dbReference>
<dbReference type="Gene3D" id="1.25.40.20">
    <property type="entry name" value="Ankyrin repeat-containing domain"/>
    <property type="match status" value="1"/>
</dbReference>
<keyword evidence="5" id="KW-1185">Reference proteome</keyword>
<dbReference type="PANTHER" id="PTHR24173:SF74">
    <property type="entry name" value="ANKYRIN REPEAT DOMAIN-CONTAINING PROTEIN 16"/>
    <property type="match status" value="1"/>
</dbReference>
<dbReference type="Proteomes" id="UP000001568">
    <property type="component" value="Chromosome 4"/>
</dbReference>
<evidence type="ECO:0000256" key="1">
    <source>
        <dbReference type="ARBA" id="ARBA00022737"/>
    </source>
</evidence>
<keyword evidence="1" id="KW-0677">Repeat</keyword>
<evidence type="ECO:0000256" key="2">
    <source>
        <dbReference type="ARBA" id="ARBA00023043"/>
    </source>
</evidence>
<reference evidence="4 5" key="1">
    <citation type="journal article" date="2007" name="Proc. Natl. Acad. Sci. U.S.A.">
        <title>The tiny eukaryote Ostreococcus provides genomic insights into the paradox of plankton speciation.</title>
        <authorList>
            <person name="Palenik B."/>
            <person name="Grimwood J."/>
            <person name="Aerts A."/>
            <person name="Rouze P."/>
            <person name="Salamov A."/>
            <person name="Putnam N."/>
            <person name="Dupont C."/>
            <person name="Jorgensen R."/>
            <person name="Derelle E."/>
            <person name="Rombauts S."/>
            <person name="Zhou K."/>
            <person name="Otillar R."/>
            <person name="Merchant S.S."/>
            <person name="Podell S."/>
            <person name="Gaasterland T."/>
            <person name="Napoli C."/>
            <person name="Gendler K."/>
            <person name="Manuell A."/>
            <person name="Tai V."/>
            <person name="Vallon O."/>
            <person name="Piganeau G."/>
            <person name="Jancek S."/>
            <person name="Heijde M."/>
            <person name="Jabbari K."/>
            <person name="Bowler C."/>
            <person name="Lohr M."/>
            <person name="Robbens S."/>
            <person name="Werner G."/>
            <person name="Dubchak I."/>
            <person name="Pazour G.J."/>
            <person name="Ren Q."/>
            <person name="Paulsen I."/>
            <person name="Delwiche C."/>
            <person name="Schmutz J."/>
            <person name="Rokhsar D."/>
            <person name="Van de Peer Y."/>
            <person name="Moreau H."/>
            <person name="Grigoriev I.V."/>
        </authorList>
    </citation>
    <scope>NUCLEOTIDE SEQUENCE [LARGE SCALE GENOMIC DNA]</scope>
    <source>
        <strain evidence="4 5">CCE9901</strain>
    </source>
</reference>
<dbReference type="SMART" id="SM00248">
    <property type="entry name" value="ANK"/>
    <property type="match status" value="2"/>
</dbReference>
<dbReference type="EMBL" id="CP000584">
    <property type="protein sequence ID" value="ABO95468.1"/>
    <property type="molecule type" value="Genomic_DNA"/>
</dbReference>
<dbReference type="Gramene" id="ABO95468">
    <property type="protein sequence ID" value="ABO95468"/>
    <property type="gene ID" value="OSTLU_31041"/>
</dbReference>
<keyword evidence="2 3" id="KW-0040">ANK repeat</keyword>
<evidence type="ECO:0000313" key="4">
    <source>
        <dbReference type="EMBL" id="ABO95468.1"/>
    </source>
</evidence>
<sequence length="215" mass="22996">MPVAQVNARRIGALDPVSKVWICGGATLGTLSAGARGGGGDAFVRELCKVAGVEHFAVEDDDGRLPLHHAAAFGREEIVRALVELGCDIDARDESEGSTALILAAYFERADAVDALLDLGADFSIRDDGNVTVGGHLAQRKMRPQLLRVMKESGPGGPGRLKRGDKSYLVKRRALQNELSALDVDDLLELSRHWGVRGAPAEKKKLIEALLARTP</sequence>
<dbReference type="InterPro" id="IPR036770">
    <property type="entry name" value="Ankyrin_rpt-contain_sf"/>
</dbReference>
<evidence type="ECO:0000256" key="3">
    <source>
        <dbReference type="PROSITE-ProRule" id="PRU00023"/>
    </source>
</evidence>
<dbReference type="PROSITE" id="PS50088">
    <property type="entry name" value="ANK_REPEAT"/>
    <property type="match status" value="2"/>
</dbReference>